<proteinExistence type="predicted"/>
<protein>
    <submittedName>
        <fullName evidence="1">Uncharacterized protein</fullName>
    </submittedName>
</protein>
<keyword evidence="2" id="KW-1185">Reference proteome</keyword>
<gene>
    <name evidence="1" type="ORF">VZT92_009645</name>
</gene>
<dbReference type="EMBL" id="JBCEZU010000078">
    <property type="protein sequence ID" value="KAK9532249.1"/>
    <property type="molecule type" value="Genomic_DNA"/>
</dbReference>
<name>A0AAW1FC62_ZOAVI</name>
<comment type="caution">
    <text evidence="1">The sequence shown here is derived from an EMBL/GenBank/DDBJ whole genome shotgun (WGS) entry which is preliminary data.</text>
</comment>
<dbReference type="Proteomes" id="UP001488805">
    <property type="component" value="Unassembled WGS sequence"/>
</dbReference>
<dbReference type="AlphaFoldDB" id="A0AAW1FC62"/>
<evidence type="ECO:0000313" key="2">
    <source>
        <dbReference type="Proteomes" id="UP001488805"/>
    </source>
</evidence>
<evidence type="ECO:0000313" key="1">
    <source>
        <dbReference type="EMBL" id="KAK9532249.1"/>
    </source>
</evidence>
<reference evidence="1 2" key="1">
    <citation type="journal article" date="2024" name="Genome Biol. Evol.">
        <title>Chromosome-level genome assembly of the viviparous eelpout Zoarces viviparus.</title>
        <authorList>
            <person name="Fuhrmann N."/>
            <person name="Brasseur M.V."/>
            <person name="Bakowski C.E."/>
            <person name="Podsiadlowski L."/>
            <person name="Prost S."/>
            <person name="Krehenwinkel H."/>
            <person name="Mayer C."/>
        </authorList>
    </citation>
    <scope>NUCLEOTIDE SEQUENCE [LARGE SCALE GENOMIC DNA]</scope>
    <source>
        <strain evidence="1">NO-MEL_2022_Ind0_liver</strain>
    </source>
</reference>
<sequence length="83" mass="9758">MCTVMAEREEELVTLRMRREAGCSVLTGFRRLLSFHSTLGKHPQHENRSWHHTKDTRYRPLKTSIHSLPEFKVTEPEKEGNVL</sequence>
<organism evidence="1 2">
    <name type="scientific">Zoarces viviparus</name>
    <name type="common">Viviparous eelpout</name>
    <name type="synonym">Blennius viviparus</name>
    <dbReference type="NCBI Taxonomy" id="48416"/>
    <lineage>
        <taxon>Eukaryota</taxon>
        <taxon>Metazoa</taxon>
        <taxon>Chordata</taxon>
        <taxon>Craniata</taxon>
        <taxon>Vertebrata</taxon>
        <taxon>Euteleostomi</taxon>
        <taxon>Actinopterygii</taxon>
        <taxon>Neopterygii</taxon>
        <taxon>Teleostei</taxon>
        <taxon>Neoteleostei</taxon>
        <taxon>Acanthomorphata</taxon>
        <taxon>Eupercaria</taxon>
        <taxon>Perciformes</taxon>
        <taxon>Cottioidei</taxon>
        <taxon>Zoarcales</taxon>
        <taxon>Zoarcidae</taxon>
        <taxon>Zoarcinae</taxon>
        <taxon>Zoarces</taxon>
    </lineage>
</organism>
<accession>A0AAW1FC62</accession>